<dbReference type="EMBL" id="OW240916">
    <property type="protein sequence ID" value="CAH2297287.1"/>
    <property type="molecule type" value="Genomic_DNA"/>
</dbReference>
<keyword evidence="4" id="KW-0964">Secreted</keyword>
<dbReference type="PANTHER" id="PTHR12015">
    <property type="entry name" value="SMALL INDUCIBLE CYTOKINE A"/>
    <property type="match status" value="1"/>
</dbReference>
<comment type="similarity">
    <text evidence="1 4">Belongs to the intercrine beta (chemokine CC) family.</text>
</comment>
<dbReference type="InterPro" id="IPR036048">
    <property type="entry name" value="Interleukin_8-like_sf"/>
</dbReference>
<keyword evidence="4" id="KW-0732">Signal</keyword>
<evidence type="ECO:0000313" key="7">
    <source>
        <dbReference type="Proteomes" id="UP001295444"/>
    </source>
</evidence>
<dbReference type="GO" id="GO:0006955">
    <property type="term" value="P:immune response"/>
    <property type="evidence" value="ECO:0007669"/>
    <property type="project" value="InterPro"/>
</dbReference>
<evidence type="ECO:0000256" key="4">
    <source>
        <dbReference type="RuleBase" id="RU361150"/>
    </source>
</evidence>
<reference evidence="6" key="1">
    <citation type="submission" date="2022-03" db="EMBL/GenBank/DDBJ databases">
        <authorList>
            <person name="Alioto T."/>
            <person name="Alioto T."/>
            <person name="Gomez Garrido J."/>
        </authorList>
    </citation>
    <scope>NUCLEOTIDE SEQUENCE</scope>
</reference>
<dbReference type="InterPro" id="IPR039809">
    <property type="entry name" value="Chemokine_b/g/d"/>
</dbReference>
<dbReference type="PANTHER" id="PTHR12015:SF108">
    <property type="entry name" value="C-C MOTIF CHEMOKINE 20"/>
    <property type="match status" value="1"/>
</dbReference>
<accession>A0AAD1SDD2</accession>
<dbReference type="InterPro" id="IPR000827">
    <property type="entry name" value="Chemokine_CC_CS"/>
</dbReference>
<dbReference type="SUPFAM" id="SSF54117">
    <property type="entry name" value="Interleukin 8-like chemokines"/>
    <property type="match status" value="1"/>
</dbReference>
<protein>
    <recommendedName>
        <fullName evidence="4">C-C motif chemokine</fullName>
    </recommendedName>
</protein>
<feature type="domain" description="Chemokine interleukin-8-like" evidence="5">
    <location>
        <begin position="28"/>
        <end position="88"/>
    </location>
</feature>
<keyword evidence="3" id="KW-1015">Disulfide bond</keyword>
<dbReference type="AlphaFoldDB" id="A0AAD1SDD2"/>
<dbReference type="GO" id="GO:0005615">
    <property type="term" value="C:extracellular space"/>
    <property type="evidence" value="ECO:0007669"/>
    <property type="project" value="UniProtKB-KW"/>
</dbReference>
<evidence type="ECO:0000256" key="1">
    <source>
        <dbReference type="ARBA" id="ARBA00010868"/>
    </source>
</evidence>
<dbReference type="PROSITE" id="PS00472">
    <property type="entry name" value="SMALL_CYTOKINES_CC"/>
    <property type="match status" value="1"/>
</dbReference>
<evidence type="ECO:0000256" key="2">
    <source>
        <dbReference type="ARBA" id="ARBA00022514"/>
    </source>
</evidence>
<proteinExistence type="inferred from homology"/>
<feature type="signal peptide" evidence="4">
    <location>
        <begin position="1"/>
        <end position="18"/>
    </location>
</feature>
<dbReference type="InterPro" id="IPR001811">
    <property type="entry name" value="Chemokine_IL8-like_dom"/>
</dbReference>
<dbReference type="GO" id="GO:0008009">
    <property type="term" value="F:chemokine activity"/>
    <property type="evidence" value="ECO:0007669"/>
    <property type="project" value="InterPro"/>
</dbReference>
<evidence type="ECO:0000313" key="6">
    <source>
        <dbReference type="EMBL" id="CAH2297287.1"/>
    </source>
</evidence>
<comment type="subcellular location">
    <subcellularLocation>
        <location evidence="4">Secreted</location>
    </subcellularLocation>
</comment>
<evidence type="ECO:0000259" key="5">
    <source>
        <dbReference type="SMART" id="SM00199"/>
    </source>
</evidence>
<organism evidence="6 7">
    <name type="scientific">Pelobates cultripes</name>
    <name type="common">Western spadefoot toad</name>
    <dbReference type="NCBI Taxonomy" id="61616"/>
    <lineage>
        <taxon>Eukaryota</taxon>
        <taxon>Metazoa</taxon>
        <taxon>Chordata</taxon>
        <taxon>Craniata</taxon>
        <taxon>Vertebrata</taxon>
        <taxon>Euteleostomi</taxon>
        <taxon>Amphibia</taxon>
        <taxon>Batrachia</taxon>
        <taxon>Anura</taxon>
        <taxon>Pelobatoidea</taxon>
        <taxon>Pelobatidae</taxon>
        <taxon>Pelobates</taxon>
    </lineage>
</organism>
<name>A0AAD1SDD2_PELCU</name>
<dbReference type="SMART" id="SM00199">
    <property type="entry name" value="SCY"/>
    <property type="match status" value="1"/>
</dbReference>
<gene>
    <name evidence="6" type="ORF">PECUL_23A007795</name>
</gene>
<sequence>MALHISLIFLTMVSIWAASEVYGSNADINDCCLDVKNIQIPAKRVKAYYMQDGTNGCNIKALVFITRKNRHLCAPHNVGWAIKLKSMIEGRNIRKKRHNHSVCESAA</sequence>
<feature type="chain" id="PRO_5041774344" description="C-C motif chemokine" evidence="4">
    <location>
        <begin position="19"/>
        <end position="107"/>
    </location>
</feature>
<dbReference type="Pfam" id="PF00048">
    <property type="entry name" value="IL8"/>
    <property type="match status" value="1"/>
</dbReference>
<keyword evidence="7" id="KW-1185">Reference proteome</keyword>
<keyword evidence="4" id="KW-0145">Chemotaxis</keyword>
<dbReference type="Gene3D" id="2.40.50.40">
    <property type="match status" value="1"/>
</dbReference>
<dbReference type="Proteomes" id="UP001295444">
    <property type="component" value="Chromosome 05"/>
</dbReference>
<keyword evidence="2 4" id="KW-0202">Cytokine</keyword>
<evidence type="ECO:0000256" key="3">
    <source>
        <dbReference type="ARBA" id="ARBA00023157"/>
    </source>
</evidence>